<name>A0A537JVE3_9BACT</name>
<dbReference type="Proteomes" id="UP000318509">
    <property type="component" value="Unassembled WGS sequence"/>
</dbReference>
<evidence type="ECO:0000313" key="4">
    <source>
        <dbReference type="EMBL" id="TMI87490.1"/>
    </source>
</evidence>
<protein>
    <submittedName>
        <fullName evidence="4">Gfo/Idh/MocA family oxidoreductase</fullName>
    </submittedName>
</protein>
<feature type="domain" description="Gfo/Idh/MocA-like oxidoreductase N-terminal" evidence="3">
    <location>
        <begin position="8"/>
        <end position="108"/>
    </location>
</feature>
<dbReference type="PANTHER" id="PTHR42840:SF3">
    <property type="entry name" value="BINDING ROSSMANN FOLD OXIDOREDUCTASE, PUTATIVE (AFU_ORTHOLOGUE AFUA_2G10240)-RELATED"/>
    <property type="match status" value="1"/>
</dbReference>
<reference evidence="4 5" key="1">
    <citation type="journal article" date="2019" name="Nat. Microbiol.">
        <title>Mediterranean grassland soil C-N compound turnover is dependent on rainfall and depth, and is mediated by genomically divergent microorganisms.</title>
        <authorList>
            <person name="Diamond S."/>
            <person name="Andeer P.F."/>
            <person name="Li Z."/>
            <person name="Crits-Christoph A."/>
            <person name="Burstein D."/>
            <person name="Anantharaman K."/>
            <person name="Lane K.R."/>
            <person name="Thomas B.C."/>
            <person name="Pan C."/>
            <person name="Northen T.R."/>
            <person name="Banfield J.F."/>
        </authorList>
    </citation>
    <scope>NUCLEOTIDE SEQUENCE [LARGE SCALE GENOMIC DNA]</scope>
    <source>
        <strain evidence="4">NP_3</strain>
    </source>
</reference>
<evidence type="ECO:0000256" key="2">
    <source>
        <dbReference type="ARBA" id="ARBA00023002"/>
    </source>
</evidence>
<dbReference type="EMBL" id="VBAK01000156">
    <property type="protein sequence ID" value="TMI87490.1"/>
    <property type="molecule type" value="Genomic_DNA"/>
</dbReference>
<dbReference type="Gene3D" id="3.40.50.720">
    <property type="entry name" value="NAD(P)-binding Rossmann-like Domain"/>
    <property type="match status" value="1"/>
</dbReference>
<dbReference type="InterPro" id="IPR000683">
    <property type="entry name" value="Gfo/Idh/MocA-like_OxRdtase_N"/>
</dbReference>
<comment type="similarity">
    <text evidence="1">Belongs to the Gfo/Idh/MocA family.</text>
</comment>
<dbReference type="AlphaFoldDB" id="A0A537JVE3"/>
<dbReference type="SUPFAM" id="SSF55347">
    <property type="entry name" value="Glyceraldehyde-3-phosphate dehydrogenase-like, C-terminal domain"/>
    <property type="match status" value="1"/>
</dbReference>
<dbReference type="PANTHER" id="PTHR42840">
    <property type="entry name" value="NAD(P)-BINDING ROSSMANN-FOLD SUPERFAMILY PROTEIN-RELATED"/>
    <property type="match status" value="1"/>
</dbReference>
<dbReference type="GO" id="GO:0016491">
    <property type="term" value="F:oxidoreductase activity"/>
    <property type="evidence" value="ECO:0007669"/>
    <property type="project" value="UniProtKB-KW"/>
</dbReference>
<dbReference type="Pfam" id="PF01408">
    <property type="entry name" value="GFO_IDH_MocA"/>
    <property type="match status" value="1"/>
</dbReference>
<proteinExistence type="inferred from homology"/>
<dbReference type="InterPro" id="IPR036291">
    <property type="entry name" value="NAD(P)-bd_dom_sf"/>
</dbReference>
<comment type="caution">
    <text evidence="4">The sequence shown here is derived from an EMBL/GenBank/DDBJ whole genome shotgun (WGS) entry which is preliminary data.</text>
</comment>
<dbReference type="GO" id="GO:0000166">
    <property type="term" value="F:nucleotide binding"/>
    <property type="evidence" value="ECO:0007669"/>
    <property type="project" value="InterPro"/>
</dbReference>
<dbReference type="SUPFAM" id="SSF51735">
    <property type="entry name" value="NAD(P)-binding Rossmann-fold domains"/>
    <property type="match status" value="1"/>
</dbReference>
<gene>
    <name evidence="4" type="ORF">E6H00_15495</name>
</gene>
<accession>A0A537JVE3</accession>
<dbReference type="Gene3D" id="3.30.360.10">
    <property type="entry name" value="Dihydrodipicolinate Reductase, domain 2"/>
    <property type="match status" value="1"/>
</dbReference>
<organism evidence="4 5">
    <name type="scientific">Candidatus Segetimicrobium genomatis</name>
    <dbReference type="NCBI Taxonomy" id="2569760"/>
    <lineage>
        <taxon>Bacteria</taxon>
        <taxon>Bacillati</taxon>
        <taxon>Candidatus Sysuimicrobiota</taxon>
        <taxon>Candidatus Sysuimicrobiia</taxon>
        <taxon>Candidatus Sysuimicrobiales</taxon>
        <taxon>Candidatus Segetimicrobiaceae</taxon>
        <taxon>Candidatus Segetimicrobium</taxon>
    </lineage>
</organism>
<evidence type="ECO:0000259" key="3">
    <source>
        <dbReference type="Pfam" id="PF01408"/>
    </source>
</evidence>
<evidence type="ECO:0000256" key="1">
    <source>
        <dbReference type="ARBA" id="ARBA00010928"/>
    </source>
</evidence>
<sequence length="405" mass="43483">MTASRRVTVGIVGAGFAANLHLENYAGVAGVDLRIAGIASRSPERSRALARRHGIERVYPAVDDLLGDPEIDLVDLCVSNDQHVPLILRCAEARKAVICEKPFTGFFGDGEPMVGTRYGRAEMLAGALDNADRALGAMARAGVRLHYAENWVYSPNVRKAARLVAETGGAILRIAGEESHSGTHSDYARQWRYSGGGSVINKGCHPLGAALQLKYDEGRRKYGAPVRPAGVLAAVARLTRTRGFLADEEKFIREGWVDSEDWGALLVTFDDETVAQITASDIVLGGIQNGLSIYSSKAVVHANIVPNTSVVAYAPRAGLFGGEYIREKVETSAGWQFTSGDEHWMNGFPAELQDFCAAEAFDREPTSGALLARDVTLVCYGAYLSAEQGRAVDLRPYLRGGGPSG</sequence>
<keyword evidence="2" id="KW-0560">Oxidoreductase</keyword>
<evidence type="ECO:0000313" key="5">
    <source>
        <dbReference type="Proteomes" id="UP000318509"/>
    </source>
</evidence>